<dbReference type="SUPFAM" id="SSF55174">
    <property type="entry name" value="Alpha-L RNA-binding motif"/>
    <property type="match status" value="1"/>
</dbReference>
<comment type="similarity">
    <text evidence="9">Belongs to the class-I aminoacyl-tRNA synthetase family.</text>
</comment>
<dbReference type="Gene3D" id="3.40.50.620">
    <property type="entry name" value="HUPs"/>
    <property type="match status" value="1"/>
</dbReference>
<dbReference type="PROSITE" id="PS00178">
    <property type="entry name" value="AA_TRNA_LIGASE_I"/>
    <property type="match status" value="1"/>
</dbReference>
<keyword evidence="3 9" id="KW-0547">Nucleotide-binding</keyword>
<evidence type="ECO:0000256" key="1">
    <source>
        <dbReference type="ARBA" id="ARBA00013160"/>
    </source>
</evidence>
<evidence type="ECO:0000256" key="9">
    <source>
        <dbReference type="RuleBase" id="RU363036"/>
    </source>
</evidence>
<dbReference type="InterPro" id="IPR002307">
    <property type="entry name" value="Tyr-tRNA-ligase"/>
</dbReference>
<dbReference type="SUPFAM" id="SSF52374">
    <property type="entry name" value="Nucleotidylyl transferase"/>
    <property type="match status" value="1"/>
</dbReference>
<dbReference type="PANTHER" id="PTHR11766">
    <property type="entry name" value="TYROSYL-TRNA SYNTHETASE"/>
    <property type="match status" value="1"/>
</dbReference>
<dbReference type="Proteomes" id="UP000316292">
    <property type="component" value="Unassembled WGS sequence"/>
</dbReference>
<keyword evidence="6 9" id="KW-0030">Aminoacyl-tRNA synthetase</keyword>
<evidence type="ECO:0000256" key="3">
    <source>
        <dbReference type="ARBA" id="ARBA00022741"/>
    </source>
</evidence>
<keyword evidence="5 9" id="KW-0648">Protein biosynthesis</keyword>
<evidence type="ECO:0000256" key="6">
    <source>
        <dbReference type="ARBA" id="ARBA00023146"/>
    </source>
</evidence>
<proteinExistence type="inferred from homology"/>
<dbReference type="NCBIfam" id="TIGR00234">
    <property type="entry name" value="tyrS"/>
    <property type="match status" value="1"/>
</dbReference>
<dbReference type="GO" id="GO:0006437">
    <property type="term" value="P:tyrosyl-tRNA aminoacylation"/>
    <property type="evidence" value="ECO:0007669"/>
    <property type="project" value="UniProtKB-UniRule"/>
</dbReference>
<dbReference type="InterPro" id="IPR002305">
    <property type="entry name" value="aa-tRNA-synth_Ic"/>
</dbReference>
<dbReference type="Gene3D" id="3.10.290.10">
    <property type="entry name" value="RNA-binding S4 domain"/>
    <property type="match status" value="1"/>
</dbReference>
<evidence type="ECO:0000256" key="2">
    <source>
        <dbReference type="ARBA" id="ARBA00022598"/>
    </source>
</evidence>
<dbReference type="EC" id="6.1.1.1" evidence="1 8"/>
<comment type="caution">
    <text evidence="10">The sequence shown here is derived from an EMBL/GenBank/DDBJ whole genome shotgun (WGS) entry which is preliminary data.</text>
</comment>
<protein>
    <recommendedName>
        <fullName evidence="1 8">Tyrosine--tRNA ligase</fullName>
        <ecNumber evidence="1 8">6.1.1.1</ecNumber>
    </recommendedName>
</protein>
<dbReference type="GO" id="GO:0005524">
    <property type="term" value="F:ATP binding"/>
    <property type="evidence" value="ECO:0007669"/>
    <property type="project" value="UniProtKB-KW"/>
</dbReference>
<dbReference type="EMBL" id="VBOR01000118">
    <property type="protein sequence ID" value="TMQ47281.1"/>
    <property type="molecule type" value="Genomic_DNA"/>
</dbReference>
<evidence type="ECO:0000313" key="11">
    <source>
        <dbReference type="Proteomes" id="UP000316292"/>
    </source>
</evidence>
<dbReference type="Pfam" id="PF00579">
    <property type="entry name" value="tRNA-synt_1b"/>
    <property type="match status" value="2"/>
</dbReference>
<dbReference type="InterPro" id="IPR001412">
    <property type="entry name" value="aa-tRNA-synth_I_CS"/>
</dbReference>
<reference evidence="10 11" key="1">
    <citation type="journal article" date="2019" name="Nat. Microbiol.">
        <title>Mediterranean grassland soil C-N compound turnover is dependent on rainfall and depth, and is mediated by genomically divergent microorganisms.</title>
        <authorList>
            <person name="Diamond S."/>
            <person name="Andeer P.F."/>
            <person name="Li Z."/>
            <person name="Crits-Christoph A."/>
            <person name="Burstein D."/>
            <person name="Anantharaman K."/>
            <person name="Lane K.R."/>
            <person name="Thomas B.C."/>
            <person name="Pan C."/>
            <person name="Northen T.R."/>
            <person name="Banfield J.F."/>
        </authorList>
    </citation>
    <scope>NUCLEOTIDE SEQUENCE [LARGE SCALE GENOMIC DNA]</scope>
    <source>
        <strain evidence="10">WS_1</strain>
    </source>
</reference>
<name>A0A538S7E8_UNCEI</name>
<organism evidence="10 11">
    <name type="scientific">Eiseniibacteriota bacterium</name>
    <dbReference type="NCBI Taxonomy" id="2212470"/>
    <lineage>
        <taxon>Bacteria</taxon>
        <taxon>Candidatus Eiseniibacteriota</taxon>
    </lineage>
</organism>
<dbReference type="GO" id="GO:0005829">
    <property type="term" value="C:cytosol"/>
    <property type="evidence" value="ECO:0007669"/>
    <property type="project" value="TreeGrafter"/>
</dbReference>
<sequence>MAAQSKSPEVERQLEVIRSGIEELIPEEELVRKLERSIASKEPLRVKQGFDPTAPDIHLGHTIGLRKLRQFQELGHQVVLIVGSYTALVGDPSGRSQTRPTLTEAEVHANAQTYLDQFFKVVDKSKTEVRWNGDWFKTMSFVDVLRLTSRFTVARMLERDDFAYDVEPQVILTLPVLEGLDGVRRMSKSLGNYIGIAEPPKEIYGKVMSLPDSLIERYFRLVTDASPSEIEEVARSLRGGKTNPMTSKKELAHRIVRMYQGQKSADFAQEEFEKQFSRRELPSDMPTIALPPGAFRARDLVMRAFPNQYTGSSAGNLFKQGAVYISGERVTDVTKEIRVGRDPGSLGEVIIKVGRKVARVVPEGG</sequence>
<dbReference type="PANTHER" id="PTHR11766:SF1">
    <property type="entry name" value="TYROSINE--TRNA LIGASE"/>
    <property type="match status" value="1"/>
</dbReference>
<dbReference type="GO" id="GO:0004831">
    <property type="term" value="F:tyrosine-tRNA ligase activity"/>
    <property type="evidence" value="ECO:0007669"/>
    <property type="project" value="UniProtKB-UniRule"/>
</dbReference>
<accession>A0A538S7E8</accession>
<dbReference type="InterPro" id="IPR024088">
    <property type="entry name" value="Tyr-tRNA-ligase_bac-type"/>
</dbReference>
<evidence type="ECO:0000256" key="5">
    <source>
        <dbReference type="ARBA" id="ARBA00022917"/>
    </source>
</evidence>
<evidence type="ECO:0000256" key="8">
    <source>
        <dbReference type="NCBIfam" id="TIGR00234"/>
    </source>
</evidence>
<evidence type="ECO:0000313" key="10">
    <source>
        <dbReference type="EMBL" id="TMQ47281.1"/>
    </source>
</evidence>
<keyword evidence="4 9" id="KW-0067">ATP-binding</keyword>
<evidence type="ECO:0000256" key="4">
    <source>
        <dbReference type="ARBA" id="ARBA00022840"/>
    </source>
</evidence>
<dbReference type="GO" id="GO:0003723">
    <property type="term" value="F:RNA binding"/>
    <property type="evidence" value="ECO:0007669"/>
    <property type="project" value="InterPro"/>
</dbReference>
<dbReference type="InterPro" id="IPR014729">
    <property type="entry name" value="Rossmann-like_a/b/a_fold"/>
</dbReference>
<dbReference type="InterPro" id="IPR036986">
    <property type="entry name" value="S4_RNA-bd_sf"/>
</dbReference>
<evidence type="ECO:0000256" key="7">
    <source>
        <dbReference type="ARBA" id="ARBA00048248"/>
    </source>
</evidence>
<dbReference type="Gene3D" id="1.10.240.10">
    <property type="entry name" value="Tyrosyl-Transfer RNA Synthetase"/>
    <property type="match status" value="1"/>
</dbReference>
<gene>
    <name evidence="10" type="primary">tyrS</name>
    <name evidence="10" type="ORF">E6K71_10395</name>
</gene>
<dbReference type="AlphaFoldDB" id="A0A538S7E8"/>
<keyword evidence="2 9" id="KW-0436">Ligase</keyword>
<comment type="catalytic activity">
    <reaction evidence="7">
        <text>tRNA(Tyr) + L-tyrosine + ATP = L-tyrosyl-tRNA(Tyr) + AMP + diphosphate + H(+)</text>
        <dbReference type="Rhea" id="RHEA:10220"/>
        <dbReference type="Rhea" id="RHEA-COMP:9706"/>
        <dbReference type="Rhea" id="RHEA-COMP:9707"/>
        <dbReference type="ChEBI" id="CHEBI:15378"/>
        <dbReference type="ChEBI" id="CHEBI:30616"/>
        <dbReference type="ChEBI" id="CHEBI:33019"/>
        <dbReference type="ChEBI" id="CHEBI:58315"/>
        <dbReference type="ChEBI" id="CHEBI:78442"/>
        <dbReference type="ChEBI" id="CHEBI:78536"/>
        <dbReference type="ChEBI" id="CHEBI:456215"/>
        <dbReference type="EC" id="6.1.1.1"/>
    </reaction>
</comment>